<name>B8HSH8_CYAP4</name>
<dbReference type="HOGENOM" id="CLU_137826_0_0_3"/>
<dbReference type="eggNOG" id="ENOG5033J6Q">
    <property type="taxonomic scope" value="Bacteria"/>
</dbReference>
<feature type="chain" id="PRO_5002873840" description="RSAM-associated Gly-rich repeat protein" evidence="1">
    <location>
        <begin position="27"/>
        <end position="152"/>
    </location>
</feature>
<evidence type="ECO:0000256" key="1">
    <source>
        <dbReference type="SAM" id="SignalP"/>
    </source>
</evidence>
<sequence length="152" mass="15450">MNITTYTGLVGFLLALATLNTSLAQAAPPSSTSSIAARLDRLTAVIKEREAASGLDRPELEQRLAGFANGSGGRGAVTGPAGRGWADGNNGRGWGNAGVGGWGNGASGGGFVNVNPWRNTWVNGGGFYNYSPGWVNGGAAWRNGGGAGWVNR</sequence>
<dbReference type="KEGG" id="cyn:Cyan7425_3641"/>
<evidence type="ECO:0008006" key="3">
    <source>
        <dbReference type="Google" id="ProtNLM"/>
    </source>
</evidence>
<accession>B8HSH8</accession>
<dbReference type="NCBIfam" id="TIGR04260">
    <property type="entry name" value="Cyano_gly_rpt"/>
    <property type="match status" value="1"/>
</dbReference>
<gene>
    <name evidence="2" type="ordered locus">Cyan7425_3641</name>
</gene>
<feature type="signal peptide" evidence="1">
    <location>
        <begin position="1"/>
        <end position="26"/>
    </location>
</feature>
<organism evidence="2">
    <name type="scientific">Cyanothece sp. (strain PCC 7425 / ATCC 29141)</name>
    <dbReference type="NCBI Taxonomy" id="395961"/>
    <lineage>
        <taxon>Bacteria</taxon>
        <taxon>Bacillati</taxon>
        <taxon>Cyanobacteriota</taxon>
        <taxon>Cyanophyceae</taxon>
        <taxon>Gomontiellales</taxon>
        <taxon>Cyanothecaceae</taxon>
        <taxon>Cyanothece</taxon>
    </lineage>
</organism>
<dbReference type="STRING" id="395961.Cyan7425_3641"/>
<dbReference type="AlphaFoldDB" id="B8HSH8"/>
<dbReference type="EMBL" id="CP001344">
    <property type="protein sequence ID" value="ACL45961.1"/>
    <property type="molecule type" value="Genomic_DNA"/>
</dbReference>
<evidence type="ECO:0000313" key="2">
    <source>
        <dbReference type="EMBL" id="ACL45961.1"/>
    </source>
</evidence>
<keyword evidence="1" id="KW-0732">Signal</keyword>
<dbReference type="OrthoDB" id="467574at2"/>
<reference evidence="2" key="1">
    <citation type="submission" date="2009-01" db="EMBL/GenBank/DDBJ databases">
        <title>Complete sequence of chromosome Cyanothece sp. PCC 7425.</title>
        <authorList>
            <consortium name="US DOE Joint Genome Institute"/>
            <person name="Lucas S."/>
            <person name="Copeland A."/>
            <person name="Lapidus A."/>
            <person name="Glavina del Rio T."/>
            <person name="Dalin E."/>
            <person name="Tice H."/>
            <person name="Bruce D."/>
            <person name="Goodwin L."/>
            <person name="Pitluck S."/>
            <person name="Sims D."/>
            <person name="Meineke L."/>
            <person name="Brettin T."/>
            <person name="Detter J.C."/>
            <person name="Han C."/>
            <person name="Larimer F."/>
            <person name="Land M."/>
            <person name="Hauser L."/>
            <person name="Kyrpides N."/>
            <person name="Ovchinnikova G."/>
            <person name="Liberton M."/>
            <person name="Stoeckel J."/>
            <person name="Banerjee A."/>
            <person name="Singh A."/>
            <person name="Page L."/>
            <person name="Sato H."/>
            <person name="Zhao L."/>
            <person name="Sherman L."/>
            <person name="Pakrasi H."/>
            <person name="Richardson P."/>
        </authorList>
    </citation>
    <scope>NUCLEOTIDE SEQUENCE</scope>
    <source>
        <strain evidence="2">PCC 7425</strain>
    </source>
</reference>
<proteinExistence type="predicted"/>
<protein>
    <recommendedName>
        <fullName evidence="3">RSAM-associated Gly-rich repeat protein</fullName>
    </recommendedName>
</protein>
<dbReference type="InterPro" id="IPR026356">
    <property type="entry name" value="GrrA/OscA1_RiPP"/>
</dbReference>